<organism evidence="3 4">
    <name type="scientific">Curtobacterium citreum</name>
    <dbReference type="NCBI Taxonomy" id="2036"/>
    <lineage>
        <taxon>Bacteria</taxon>
        <taxon>Bacillati</taxon>
        <taxon>Actinomycetota</taxon>
        <taxon>Actinomycetes</taxon>
        <taxon>Micrococcales</taxon>
        <taxon>Microbacteriaceae</taxon>
        <taxon>Curtobacterium</taxon>
    </lineage>
</organism>
<evidence type="ECO:0000313" key="4">
    <source>
        <dbReference type="Proteomes" id="UP000539146"/>
    </source>
</evidence>
<proteinExistence type="predicted"/>
<keyword evidence="2" id="KW-0812">Transmembrane</keyword>
<accession>A0A850DUR3</accession>
<feature type="transmembrane region" description="Helical" evidence="2">
    <location>
        <begin position="58"/>
        <end position="83"/>
    </location>
</feature>
<keyword evidence="2" id="KW-0472">Membrane</keyword>
<evidence type="ECO:0000256" key="1">
    <source>
        <dbReference type="SAM" id="MobiDB-lite"/>
    </source>
</evidence>
<comment type="caution">
    <text evidence="3">The sequence shown here is derived from an EMBL/GenBank/DDBJ whole genome shotgun (WGS) entry which is preliminary data.</text>
</comment>
<protein>
    <submittedName>
        <fullName evidence="3">Uncharacterized protein</fullName>
    </submittedName>
</protein>
<feature type="region of interest" description="Disordered" evidence="1">
    <location>
        <begin position="1"/>
        <end position="40"/>
    </location>
</feature>
<dbReference type="RefSeq" id="WP_175325721.1">
    <property type="nucleotide sequence ID" value="NZ_BAAAWP010000001.1"/>
</dbReference>
<dbReference type="EMBL" id="JABMCG010000095">
    <property type="protein sequence ID" value="NUU27890.1"/>
    <property type="molecule type" value="Genomic_DNA"/>
</dbReference>
<evidence type="ECO:0000313" key="3">
    <source>
        <dbReference type="EMBL" id="NUU27890.1"/>
    </source>
</evidence>
<gene>
    <name evidence="3" type="ORF">HP467_07160</name>
</gene>
<reference evidence="3 4" key="1">
    <citation type="submission" date="2020-05" db="EMBL/GenBank/DDBJ databases">
        <title>Genome Sequencing of Type Strains.</title>
        <authorList>
            <person name="Lemaire J.F."/>
            <person name="Inderbitzin P."/>
            <person name="Gregorio O.A."/>
            <person name="Collins S.B."/>
            <person name="Wespe N."/>
            <person name="Knight-Connoni V."/>
        </authorList>
    </citation>
    <scope>NUCLEOTIDE SEQUENCE [LARGE SCALE GENOMIC DNA]</scope>
    <source>
        <strain evidence="3 4">DSM 20512</strain>
    </source>
</reference>
<dbReference type="Proteomes" id="UP000539146">
    <property type="component" value="Unassembled WGS sequence"/>
</dbReference>
<dbReference type="AlphaFoldDB" id="A0A850DUR3"/>
<evidence type="ECO:0000256" key="2">
    <source>
        <dbReference type="SAM" id="Phobius"/>
    </source>
</evidence>
<name>A0A850DUR3_9MICO</name>
<keyword evidence="2" id="KW-1133">Transmembrane helix</keyword>
<sequence length="87" mass="9111">MNIPLPGPFSVSTSSRPGRRTVWHHPGCPTAHPTQQAADEHHARLLARTPAQVRRANIGGLIVGWSLAAAVTAGIVAGLVHFASGLH</sequence>